<dbReference type="PhylomeDB" id="Q1AV36"/>
<dbReference type="GO" id="GO:0016491">
    <property type="term" value="F:oxidoreductase activity"/>
    <property type="evidence" value="ECO:0007669"/>
    <property type="project" value="UniProtKB-KW"/>
</dbReference>
<evidence type="ECO:0000313" key="5">
    <source>
        <dbReference type="EMBL" id="ABG04742.1"/>
    </source>
</evidence>
<feature type="domain" description="NADPH-dependent FMN reductase-like" evidence="4">
    <location>
        <begin position="19"/>
        <end position="162"/>
    </location>
</feature>
<keyword evidence="1" id="KW-0285">Flavoprotein</keyword>
<dbReference type="PANTHER" id="PTHR43408">
    <property type="entry name" value="FMN REDUCTASE (NADPH)"/>
    <property type="match status" value="1"/>
</dbReference>
<sequence>MAGVRARSREEKGGLSPVKLIGISGSPSSRSKTLAAVETAVRHAAERHPAVEAEVLSLVDYDLVFCDGRDPSLYEGDTRRVIDKVVEADALVVGTPIYRATYTGILKNLFDLLPNDALLGKPVGLVATAGSDHHYLAIEHELKPLVGFFQAHALPGAVYAKNEHFDGGELVDRGVIRELEKLAEAVVAFCERQRGPLVGASAPTIERRTPFETGEGES</sequence>
<dbReference type="Gene3D" id="3.40.50.360">
    <property type="match status" value="1"/>
</dbReference>
<dbReference type="STRING" id="266117.Rxyl_1783"/>
<dbReference type="eggNOG" id="COG0431">
    <property type="taxonomic scope" value="Bacteria"/>
</dbReference>
<keyword evidence="3" id="KW-0560">Oxidoreductase</keyword>
<dbReference type="InterPro" id="IPR029039">
    <property type="entry name" value="Flavoprotein-like_sf"/>
</dbReference>
<accession>Q1AV36</accession>
<proteinExistence type="predicted"/>
<organism evidence="5 6">
    <name type="scientific">Rubrobacter xylanophilus (strain DSM 9941 / JCM 11954 / NBRC 16129 / PRD-1)</name>
    <dbReference type="NCBI Taxonomy" id="266117"/>
    <lineage>
        <taxon>Bacteria</taxon>
        <taxon>Bacillati</taxon>
        <taxon>Actinomycetota</taxon>
        <taxon>Rubrobacteria</taxon>
        <taxon>Rubrobacterales</taxon>
        <taxon>Rubrobacteraceae</taxon>
        <taxon>Rubrobacter</taxon>
    </lineage>
</organism>
<dbReference type="EMBL" id="CP000386">
    <property type="protein sequence ID" value="ABG04742.1"/>
    <property type="molecule type" value="Genomic_DNA"/>
</dbReference>
<evidence type="ECO:0000313" key="6">
    <source>
        <dbReference type="Proteomes" id="UP000006637"/>
    </source>
</evidence>
<dbReference type="Pfam" id="PF03358">
    <property type="entry name" value="FMN_red"/>
    <property type="match status" value="1"/>
</dbReference>
<evidence type="ECO:0000256" key="2">
    <source>
        <dbReference type="ARBA" id="ARBA00022643"/>
    </source>
</evidence>
<dbReference type="HOGENOM" id="CLU_055322_3_3_11"/>
<dbReference type="Proteomes" id="UP000006637">
    <property type="component" value="Chromosome"/>
</dbReference>
<name>Q1AV36_RUBXD</name>
<dbReference type="InterPro" id="IPR005025">
    <property type="entry name" value="FMN_Rdtase-like_dom"/>
</dbReference>
<dbReference type="SUPFAM" id="SSF52218">
    <property type="entry name" value="Flavoproteins"/>
    <property type="match status" value="1"/>
</dbReference>
<evidence type="ECO:0000259" key="4">
    <source>
        <dbReference type="Pfam" id="PF03358"/>
    </source>
</evidence>
<evidence type="ECO:0000256" key="3">
    <source>
        <dbReference type="ARBA" id="ARBA00023002"/>
    </source>
</evidence>
<dbReference type="PANTHER" id="PTHR43408:SF2">
    <property type="entry name" value="FMN REDUCTASE (NADPH)"/>
    <property type="match status" value="1"/>
</dbReference>
<evidence type="ECO:0000256" key="1">
    <source>
        <dbReference type="ARBA" id="ARBA00022630"/>
    </source>
</evidence>
<gene>
    <name evidence="5" type="ordered locus">Rxyl_1783</name>
</gene>
<reference evidence="5 6" key="1">
    <citation type="submission" date="2006-06" db="EMBL/GenBank/DDBJ databases">
        <title>Complete sequence of Rubrobacter xylanophilus DSM 9941.</title>
        <authorList>
            <consortium name="US DOE Joint Genome Institute"/>
            <person name="Copeland A."/>
            <person name="Lucas S."/>
            <person name="Lapidus A."/>
            <person name="Barry K."/>
            <person name="Detter J.C."/>
            <person name="Glavina del Rio T."/>
            <person name="Hammon N."/>
            <person name="Israni S."/>
            <person name="Dalin E."/>
            <person name="Tice H."/>
            <person name="Pitluck S."/>
            <person name="Munk A.C."/>
            <person name="Brettin T."/>
            <person name="Bruce D."/>
            <person name="Han C."/>
            <person name="Tapia R."/>
            <person name="Gilna P."/>
            <person name="Schmutz J."/>
            <person name="Larimer F."/>
            <person name="Land M."/>
            <person name="Hauser L."/>
            <person name="Kyrpides N."/>
            <person name="Lykidis A."/>
            <person name="da Costa M.S."/>
            <person name="Rainey F.A."/>
            <person name="Empadinhas N."/>
            <person name="Jolivet E."/>
            <person name="Battista J.R."/>
            <person name="Richardson P."/>
        </authorList>
    </citation>
    <scope>NUCLEOTIDE SEQUENCE [LARGE SCALE GENOMIC DNA]</scope>
    <source>
        <strain evidence="6">DSM 9941 / NBRC 16129 / PRD-1</strain>
    </source>
</reference>
<dbReference type="InterPro" id="IPR051814">
    <property type="entry name" value="NAD(P)H-dep_FMN_reductase"/>
</dbReference>
<dbReference type="KEGG" id="rxy:Rxyl_1783"/>
<keyword evidence="6" id="KW-1185">Reference proteome</keyword>
<dbReference type="AlphaFoldDB" id="Q1AV36"/>
<protein>
    <submittedName>
        <fullName evidence="5">NADPH-dependent FMN reductase</fullName>
    </submittedName>
</protein>
<keyword evidence="2" id="KW-0288">FMN</keyword>